<accession>A0A087E1G5</accession>
<comment type="caution">
    <text evidence="1">The sequence shown here is derived from an EMBL/GenBank/DDBJ whole genome shotgun (WGS) entry which is preliminary data.</text>
</comment>
<evidence type="ECO:0000313" key="1">
    <source>
        <dbReference type="EMBL" id="KFJ01616.1"/>
    </source>
</evidence>
<gene>
    <name evidence="1" type="ORF">THER5_1510</name>
</gene>
<organism evidence="1 2">
    <name type="scientific">Bifidobacterium thermacidophilum subsp. thermacidophilum</name>
    <dbReference type="NCBI Taxonomy" id="79262"/>
    <lineage>
        <taxon>Bacteria</taxon>
        <taxon>Bacillati</taxon>
        <taxon>Actinomycetota</taxon>
        <taxon>Actinomycetes</taxon>
        <taxon>Bifidobacteriales</taxon>
        <taxon>Bifidobacteriaceae</taxon>
        <taxon>Bifidobacterium</taxon>
    </lineage>
</organism>
<dbReference type="Gene3D" id="3.40.50.1000">
    <property type="entry name" value="HAD superfamily/HAD-like"/>
    <property type="match status" value="1"/>
</dbReference>
<dbReference type="GO" id="GO:0008253">
    <property type="term" value="F:5'-nucleotidase activity"/>
    <property type="evidence" value="ECO:0007669"/>
    <property type="project" value="UniProtKB-EC"/>
</dbReference>
<name>A0A087E1G5_9BIFI</name>
<dbReference type="Gene3D" id="1.10.150.240">
    <property type="entry name" value="Putative phosphatase, domain 2"/>
    <property type="match status" value="1"/>
</dbReference>
<dbReference type="Proteomes" id="UP000029003">
    <property type="component" value="Unassembled WGS sequence"/>
</dbReference>
<dbReference type="RefSeq" id="WP_029576741.1">
    <property type="nucleotide sequence ID" value="NZ_JGZT01000008.1"/>
</dbReference>
<sequence>MTVLHSPRRIVLLDLDGTLTKSDPGIIACVIKAFEALGRPVPDEAELHRFIGPAIIESMQRNHIPDDQLAKAVEIYRDYYSNKAVFDDPNHPGNKVPGKLYNTVYPGIPEQLQALRADGYFLAVTTCKPEYQAKPICEHFGLDKLVDAVYGASKDNSRLDKDQVIRYAFENMGFNVVQGDRALMVGDRWTDVEGAKACGLDCLGCGWGYAEPGELNEHGAYRIIDEVSQLRDAVEDYFNIDEN</sequence>
<dbReference type="PANTHER" id="PTHR43434">
    <property type="entry name" value="PHOSPHOGLYCOLATE PHOSPHATASE"/>
    <property type="match status" value="1"/>
</dbReference>
<dbReference type="EMBL" id="JGZT01000008">
    <property type="protein sequence ID" value="KFJ01616.1"/>
    <property type="molecule type" value="Genomic_DNA"/>
</dbReference>
<dbReference type="Pfam" id="PF13419">
    <property type="entry name" value="HAD_2"/>
    <property type="match status" value="1"/>
</dbReference>
<proteinExistence type="predicted"/>
<dbReference type="SUPFAM" id="SSF56784">
    <property type="entry name" value="HAD-like"/>
    <property type="match status" value="1"/>
</dbReference>
<dbReference type="EC" id="3.1.3.5" evidence="1"/>
<dbReference type="AlphaFoldDB" id="A0A087E1G5"/>
<dbReference type="GO" id="GO:0005829">
    <property type="term" value="C:cytosol"/>
    <property type="evidence" value="ECO:0007669"/>
    <property type="project" value="TreeGrafter"/>
</dbReference>
<dbReference type="SFLD" id="SFLDG01129">
    <property type="entry name" value="C1.5:_HAD__Beta-PGM__Phosphata"/>
    <property type="match status" value="1"/>
</dbReference>
<dbReference type="InterPro" id="IPR023214">
    <property type="entry name" value="HAD_sf"/>
</dbReference>
<dbReference type="SFLD" id="SFLDS00003">
    <property type="entry name" value="Haloacid_Dehalogenase"/>
    <property type="match status" value="1"/>
</dbReference>
<dbReference type="InterPro" id="IPR036412">
    <property type="entry name" value="HAD-like_sf"/>
</dbReference>
<evidence type="ECO:0000313" key="2">
    <source>
        <dbReference type="Proteomes" id="UP000029003"/>
    </source>
</evidence>
<dbReference type="InterPro" id="IPR050155">
    <property type="entry name" value="HAD-like_hydrolase_sf"/>
</dbReference>
<protein>
    <submittedName>
        <fullName evidence="1">Haloacid dehalogenase-like hydrolase or phosphoglycolate phosphatase</fullName>
        <ecNumber evidence="1">3.1.3.5</ecNumber>
    </submittedName>
</protein>
<dbReference type="GO" id="GO:0004713">
    <property type="term" value="F:protein tyrosine kinase activity"/>
    <property type="evidence" value="ECO:0007669"/>
    <property type="project" value="TreeGrafter"/>
</dbReference>
<keyword evidence="1" id="KW-0378">Hydrolase</keyword>
<dbReference type="InterPro" id="IPR023198">
    <property type="entry name" value="PGP-like_dom2"/>
</dbReference>
<dbReference type="PANTHER" id="PTHR43434:SF20">
    <property type="entry name" value="5'-NUCLEOTIDASE"/>
    <property type="match status" value="1"/>
</dbReference>
<dbReference type="InterPro" id="IPR041492">
    <property type="entry name" value="HAD_2"/>
</dbReference>
<dbReference type="OrthoDB" id="9776368at2"/>
<reference evidence="1 2" key="1">
    <citation type="submission" date="2014-03" db="EMBL/GenBank/DDBJ databases">
        <title>Genomics of Bifidobacteria.</title>
        <authorList>
            <person name="Ventura M."/>
            <person name="Milani C."/>
            <person name="Lugli G.A."/>
        </authorList>
    </citation>
    <scope>NUCLEOTIDE SEQUENCE [LARGE SCALE GENOMIC DNA]</scope>
    <source>
        <strain evidence="1 2">LMG 21395</strain>
    </source>
</reference>